<dbReference type="Pfam" id="PF21158">
    <property type="entry name" value="flgK_1st_1"/>
    <property type="match status" value="1"/>
</dbReference>
<gene>
    <name evidence="11" type="primary">flgK</name>
    <name evidence="11" type="ORF">PSQ39_18050</name>
</gene>
<dbReference type="InterPro" id="IPR010930">
    <property type="entry name" value="Flg_bb/hook_C_dom"/>
</dbReference>
<evidence type="ECO:0000259" key="10">
    <source>
        <dbReference type="Pfam" id="PF22638"/>
    </source>
</evidence>
<proteinExistence type="inferred from homology"/>
<dbReference type="InterPro" id="IPR019776">
    <property type="entry name" value="Flagellar_basal_body_rod_CS"/>
</dbReference>
<protein>
    <recommendedName>
        <fullName evidence="4">Flagellar hook-associated protein 1</fullName>
    </recommendedName>
</protein>
<keyword evidence="11" id="KW-0969">Cilium</keyword>
<comment type="similarity">
    <text evidence="3">Belongs to the flagella basal body rod proteins family.</text>
</comment>
<dbReference type="PROSITE" id="PS00588">
    <property type="entry name" value="FLAGELLA_BB_ROD"/>
    <property type="match status" value="1"/>
</dbReference>
<dbReference type="PANTHER" id="PTHR30033:SF1">
    <property type="entry name" value="FLAGELLAR HOOK-ASSOCIATED PROTEIN 1"/>
    <property type="match status" value="1"/>
</dbReference>
<dbReference type="NCBIfam" id="TIGR02492">
    <property type="entry name" value="flgK_ends"/>
    <property type="match status" value="1"/>
</dbReference>
<name>A0ABT5MJ14_9BURK</name>
<accession>A0ABT5MJ14</accession>
<evidence type="ECO:0000313" key="12">
    <source>
        <dbReference type="Proteomes" id="UP001528672"/>
    </source>
</evidence>
<dbReference type="RefSeq" id="WP_273928404.1">
    <property type="nucleotide sequence ID" value="NZ_JAQSIO010000008.1"/>
</dbReference>
<reference evidence="11 12" key="1">
    <citation type="submission" date="2023-02" db="EMBL/GenBank/DDBJ databases">
        <title>Bacterial whole genome sequence for Curvibacter sp. HBC28.</title>
        <authorList>
            <person name="Le V."/>
            <person name="Ko S.-R."/>
            <person name="Ahn C.-Y."/>
            <person name="Oh H.-M."/>
        </authorList>
    </citation>
    <scope>NUCLEOTIDE SEQUENCE [LARGE SCALE GENOMIC DNA]</scope>
    <source>
        <strain evidence="11 12">HBC28</strain>
    </source>
</reference>
<comment type="caution">
    <text evidence="11">The sequence shown here is derived from an EMBL/GenBank/DDBJ whole genome shotgun (WGS) entry which is preliminary data.</text>
</comment>
<dbReference type="PRINTS" id="PR01005">
    <property type="entry name" value="FLGHOOKAP1"/>
</dbReference>
<sequence>MSGLLNLGARALMSNQVALQVTGNNISNVNTAGYSRQTAVMSAVQGEFTGSGYIGKGVEVSTVQRVYDQFLAKQATATASIKALDVTRAEKVAQMENIFVGGTNGLGQAINNTINAFSDVANAPSDLTARTVAITQTQEMASRFKSASNQLSDLQQNAKLQLGDDEVVINAMAKQLATLNAQIAFALSSGQPPNDLLDKRDNMLNQLNQKVQTTTVAADDGSLNVFLANQPLVLGAQSATVSFSQPKGFPGDQNTLKLQITQAGGQVTEIDENSLTGGEVVGLLKFHNTDLAEARNLLGRMALAVTHEMNTQHVSGVDLNGNAGTNLFNPIGISAIAATGNSTATINAFVANDSQLQLSDYKLTFGAAGVISSVTRLSDNTVVTPSPATALPITVDGLTIQAGSGTPANGDTFLLRPYDQAAQQVQVAIASPSALAVANPIQATLGTQNTGTMTLASLQSNPATATGGPPLGYLASVQTATPMAIKFTSSNQYQFVDPSSGSVITPAGPFTYTPGQPIPAVGDVHSQGWTMTLTGTPKAGDSIVVQRPTTTADLATQKKDGGNAKSLYNLSTKATYDKTPLSDTYAALMAQIGVRSQSAQYAADVSTSIASNAEAARTSVSGVNLDEEAAHLLQYQQAYQASAKIVQTAQSIFDTLLQTMR</sequence>
<dbReference type="InterPro" id="IPR001444">
    <property type="entry name" value="Flag_bb_rod_N"/>
</dbReference>
<keyword evidence="5" id="KW-0964">Secreted</keyword>
<dbReference type="Pfam" id="PF06429">
    <property type="entry name" value="Flg_bbr_C"/>
    <property type="match status" value="1"/>
</dbReference>
<evidence type="ECO:0000256" key="1">
    <source>
        <dbReference type="ARBA" id="ARBA00004365"/>
    </source>
</evidence>
<comment type="subcellular location">
    <subcellularLocation>
        <location evidence="1">Bacterial flagellum</location>
    </subcellularLocation>
    <subcellularLocation>
        <location evidence="2">Secreted</location>
    </subcellularLocation>
</comment>
<evidence type="ECO:0000256" key="4">
    <source>
        <dbReference type="ARBA" id="ARBA00016244"/>
    </source>
</evidence>
<dbReference type="Pfam" id="PF00460">
    <property type="entry name" value="Flg_bb_rod"/>
    <property type="match status" value="1"/>
</dbReference>
<keyword evidence="11" id="KW-0282">Flagellum</keyword>
<evidence type="ECO:0000256" key="6">
    <source>
        <dbReference type="ARBA" id="ARBA00023143"/>
    </source>
</evidence>
<evidence type="ECO:0000256" key="3">
    <source>
        <dbReference type="ARBA" id="ARBA00009677"/>
    </source>
</evidence>
<feature type="domain" description="Flagellar basal-body/hook protein C-terminal" evidence="8">
    <location>
        <begin position="620"/>
        <end position="658"/>
    </location>
</feature>
<feature type="domain" description="Flagellar hook-associated protein FlgK helical" evidence="10">
    <location>
        <begin position="93"/>
        <end position="328"/>
    </location>
</feature>
<evidence type="ECO:0000256" key="5">
    <source>
        <dbReference type="ARBA" id="ARBA00022525"/>
    </source>
</evidence>
<dbReference type="Proteomes" id="UP001528672">
    <property type="component" value="Unassembled WGS sequence"/>
</dbReference>
<evidence type="ECO:0000259" key="7">
    <source>
        <dbReference type="Pfam" id="PF00460"/>
    </source>
</evidence>
<dbReference type="InterPro" id="IPR053927">
    <property type="entry name" value="FlgK_helical"/>
</dbReference>
<evidence type="ECO:0000259" key="9">
    <source>
        <dbReference type="Pfam" id="PF21158"/>
    </source>
</evidence>
<dbReference type="SUPFAM" id="SSF64518">
    <property type="entry name" value="Phase 1 flagellin"/>
    <property type="match status" value="2"/>
</dbReference>
<evidence type="ECO:0000259" key="8">
    <source>
        <dbReference type="Pfam" id="PF06429"/>
    </source>
</evidence>
<evidence type="ECO:0000313" key="11">
    <source>
        <dbReference type="EMBL" id="MDD0816547.1"/>
    </source>
</evidence>
<dbReference type="InterPro" id="IPR049119">
    <property type="entry name" value="FlgK_D2-like"/>
</dbReference>
<evidence type="ECO:0000256" key="2">
    <source>
        <dbReference type="ARBA" id="ARBA00004613"/>
    </source>
</evidence>
<keyword evidence="12" id="KW-1185">Reference proteome</keyword>
<keyword evidence="6" id="KW-0975">Bacterial flagellum</keyword>
<feature type="domain" description="Flagellar basal body rod protein N-terminal" evidence="7">
    <location>
        <begin position="5"/>
        <end position="34"/>
    </location>
</feature>
<feature type="domain" description="Flagellar hook-associated protein 1 D2-like" evidence="9">
    <location>
        <begin position="339"/>
        <end position="417"/>
    </location>
</feature>
<keyword evidence="11" id="KW-0966">Cell projection</keyword>
<organism evidence="11 12">
    <name type="scientific">Curvibacter microcysteis</name>
    <dbReference type="NCBI Taxonomy" id="3026419"/>
    <lineage>
        <taxon>Bacteria</taxon>
        <taxon>Pseudomonadati</taxon>
        <taxon>Pseudomonadota</taxon>
        <taxon>Betaproteobacteria</taxon>
        <taxon>Burkholderiales</taxon>
        <taxon>Comamonadaceae</taxon>
        <taxon>Curvibacter</taxon>
    </lineage>
</organism>
<dbReference type="Pfam" id="PF22638">
    <property type="entry name" value="FlgK_D1"/>
    <property type="match status" value="1"/>
</dbReference>
<dbReference type="PANTHER" id="PTHR30033">
    <property type="entry name" value="FLAGELLAR HOOK-ASSOCIATED PROTEIN 1"/>
    <property type="match status" value="1"/>
</dbReference>
<dbReference type="InterPro" id="IPR002371">
    <property type="entry name" value="FlgK"/>
</dbReference>
<dbReference type="EMBL" id="JAQSIO010000008">
    <property type="protein sequence ID" value="MDD0816547.1"/>
    <property type="molecule type" value="Genomic_DNA"/>
</dbReference>